<feature type="compositionally biased region" description="Basic and acidic residues" evidence="6">
    <location>
        <begin position="312"/>
        <end position="321"/>
    </location>
</feature>
<feature type="transmembrane region" description="Helical" evidence="7">
    <location>
        <begin position="186"/>
        <end position="208"/>
    </location>
</feature>
<dbReference type="PIRSF" id="PIRSF035875">
    <property type="entry name" value="RNase_BN"/>
    <property type="match status" value="1"/>
</dbReference>
<evidence type="ECO:0000256" key="1">
    <source>
        <dbReference type="ARBA" id="ARBA00004651"/>
    </source>
</evidence>
<accession>A0ABV5CG41</accession>
<reference evidence="8 9" key="1">
    <citation type="submission" date="2024-04" db="EMBL/GenBank/DDBJ databases">
        <title>Albibacterium profundi sp. nov., isolated from sediment of the Challenger Deep of Mariana Trench.</title>
        <authorList>
            <person name="Wang Y."/>
        </authorList>
    </citation>
    <scope>NUCLEOTIDE SEQUENCE [LARGE SCALE GENOMIC DNA]</scope>
    <source>
        <strain evidence="8 9">RHL897</strain>
    </source>
</reference>
<keyword evidence="5 7" id="KW-0472">Membrane</keyword>
<feature type="transmembrane region" description="Helical" evidence="7">
    <location>
        <begin position="34"/>
        <end position="57"/>
    </location>
</feature>
<keyword evidence="2" id="KW-1003">Cell membrane</keyword>
<evidence type="ECO:0000313" key="8">
    <source>
        <dbReference type="EMBL" id="MFB5945545.1"/>
    </source>
</evidence>
<evidence type="ECO:0000256" key="7">
    <source>
        <dbReference type="SAM" id="Phobius"/>
    </source>
</evidence>
<comment type="caution">
    <text evidence="8">The sequence shown here is derived from an EMBL/GenBank/DDBJ whole genome shotgun (WGS) entry which is preliminary data.</text>
</comment>
<evidence type="ECO:0000256" key="3">
    <source>
        <dbReference type="ARBA" id="ARBA00022692"/>
    </source>
</evidence>
<evidence type="ECO:0000256" key="4">
    <source>
        <dbReference type="ARBA" id="ARBA00022989"/>
    </source>
</evidence>
<feature type="transmembrane region" description="Helical" evidence="7">
    <location>
        <begin position="248"/>
        <end position="273"/>
    </location>
</feature>
<evidence type="ECO:0000313" key="9">
    <source>
        <dbReference type="Proteomes" id="UP001580928"/>
    </source>
</evidence>
<dbReference type="RefSeq" id="WP_375557081.1">
    <property type="nucleotide sequence ID" value="NZ_JBBVGT010000002.1"/>
</dbReference>
<keyword evidence="3 7" id="KW-0812">Transmembrane</keyword>
<comment type="subcellular location">
    <subcellularLocation>
        <location evidence="1">Cell membrane</location>
        <topology evidence="1">Multi-pass membrane protein</topology>
    </subcellularLocation>
</comment>
<feature type="region of interest" description="Disordered" evidence="6">
    <location>
        <begin position="302"/>
        <end position="321"/>
    </location>
</feature>
<protein>
    <submittedName>
        <fullName evidence="8">YihY/virulence factor BrkB family protein</fullName>
    </submittedName>
</protein>
<dbReference type="PANTHER" id="PTHR30213">
    <property type="entry name" value="INNER MEMBRANE PROTEIN YHJD"/>
    <property type="match status" value="1"/>
</dbReference>
<dbReference type="Proteomes" id="UP001580928">
    <property type="component" value="Unassembled WGS sequence"/>
</dbReference>
<evidence type="ECO:0000256" key="5">
    <source>
        <dbReference type="ARBA" id="ARBA00023136"/>
    </source>
</evidence>
<dbReference type="Pfam" id="PF03631">
    <property type="entry name" value="Virul_fac_BrkB"/>
    <property type="match status" value="1"/>
</dbReference>
<evidence type="ECO:0000256" key="6">
    <source>
        <dbReference type="SAM" id="MobiDB-lite"/>
    </source>
</evidence>
<dbReference type="PANTHER" id="PTHR30213:SF1">
    <property type="entry name" value="INNER MEMBRANE PROTEIN YHJD"/>
    <property type="match status" value="1"/>
</dbReference>
<dbReference type="EMBL" id="JBBVGT010000002">
    <property type="protein sequence ID" value="MFB5945545.1"/>
    <property type="molecule type" value="Genomic_DNA"/>
</dbReference>
<keyword evidence="9" id="KW-1185">Reference proteome</keyword>
<feature type="transmembrane region" description="Helical" evidence="7">
    <location>
        <begin position="97"/>
        <end position="118"/>
    </location>
</feature>
<dbReference type="NCBIfam" id="TIGR00765">
    <property type="entry name" value="yihY_not_rbn"/>
    <property type="match status" value="1"/>
</dbReference>
<sequence>MALNKQFFTSIFSLLKETFSGFSDDKVMKKSASLAYYTIFSLAPVILILMWTVGFFYGEDATNGQIFSEINELVGAKAAAQIQDIIKQISLSEKSGMAIIIGVGTLIVGSTTVFIEIQDSINAIWGVKAKPKKGWRKMLLDRVLSFSMIIGLGFLLIVSLLVSTIIEILSDYLIKILPDIMGPLFNLVNFGITFLVISSLFAIIFKFLPDAQVKWKYVRSGAIFTALLFIGGKFLISLYMQYTAPESAYGAAGAIIIILLWVYYTAAILYFGAEFTKVYTKRKCGEIHPSKFAVRVVQQEIEEDENSSHPTFQDREKRSKT</sequence>
<keyword evidence="4 7" id="KW-1133">Transmembrane helix</keyword>
<feature type="transmembrane region" description="Helical" evidence="7">
    <location>
        <begin position="139"/>
        <end position="166"/>
    </location>
</feature>
<feature type="transmembrane region" description="Helical" evidence="7">
    <location>
        <begin position="220"/>
        <end position="242"/>
    </location>
</feature>
<name>A0ABV5CG41_9SPHI</name>
<dbReference type="InterPro" id="IPR017039">
    <property type="entry name" value="Virul_fac_BrkB"/>
</dbReference>
<organism evidence="8 9">
    <name type="scientific">Albibacterium profundi</name>
    <dbReference type="NCBI Taxonomy" id="3134906"/>
    <lineage>
        <taxon>Bacteria</taxon>
        <taxon>Pseudomonadati</taxon>
        <taxon>Bacteroidota</taxon>
        <taxon>Sphingobacteriia</taxon>
        <taxon>Sphingobacteriales</taxon>
        <taxon>Sphingobacteriaceae</taxon>
        <taxon>Albibacterium</taxon>
    </lineage>
</organism>
<evidence type="ECO:0000256" key="2">
    <source>
        <dbReference type="ARBA" id="ARBA00022475"/>
    </source>
</evidence>
<gene>
    <name evidence="8" type="ORF">WKR92_06850</name>
</gene>
<proteinExistence type="predicted"/>